<dbReference type="EMBL" id="QPJW01000004">
    <property type="protein sequence ID" value="RCX19714.1"/>
    <property type="molecule type" value="Genomic_DNA"/>
</dbReference>
<dbReference type="Pfam" id="PF02558">
    <property type="entry name" value="ApbA"/>
    <property type="match status" value="1"/>
</dbReference>
<name>A0A369BJ42_9BACL</name>
<dbReference type="InterPro" id="IPR036291">
    <property type="entry name" value="NAD(P)-bd_dom_sf"/>
</dbReference>
<comment type="caution">
    <text evidence="2">The sequence shown here is derived from an EMBL/GenBank/DDBJ whole genome shotgun (WGS) entry which is preliminary data.</text>
</comment>
<dbReference type="AlphaFoldDB" id="A0A369BJ42"/>
<dbReference type="Gene3D" id="3.40.50.720">
    <property type="entry name" value="NAD(P)-binding Rossmann-like Domain"/>
    <property type="match status" value="1"/>
</dbReference>
<evidence type="ECO:0000313" key="2">
    <source>
        <dbReference type="EMBL" id="RCX19714.1"/>
    </source>
</evidence>
<dbReference type="SUPFAM" id="SSF51735">
    <property type="entry name" value="NAD(P)-binding Rossmann-fold domains"/>
    <property type="match status" value="1"/>
</dbReference>
<reference evidence="2 3" key="1">
    <citation type="submission" date="2018-07" db="EMBL/GenBank/DDBJ databases">
        <title>Genomic Encyclopedia of Type Strains, Phase III (KMG-III): the genomes of soil and plant-associated and newly described type strains.</title>
        <authorList>
            <person name="Whitman W."/>
        </authorList>
    </citation>
    <scope>NUCLEOTIDE SEQUENCE [LARGE SCALE GENOMIC DNA]</scope>
    <source>
        <strain evidence="2 3">CECT 8333</strain>
    </source>
</reference>
<dbReference type="InterPro" id="IPR013332">
    <property type="entry name" value="KPR_N"/>
</dbReference>
<gene>
    <name evidence="2" type="ORF">DFP94_104168</name>
</gene>
<keyword evidence="3" id="KW-1185">Reference proteome</keyword>
<evidence type="ECO:0000313" key="3">
    <source>
        <dbReference type="Proteomes" id="UP000253090"/>
    </source>
</evidence>
<evidence type="ECO:0000259" key="1">
    <source>
        <dbReference type="Pfam" id="PF02558"/>
    </source>
</evidence>
<proteinExistence type="predicted"/>
<sequence>MKVLIYGAGVLGSYLAHALIRGGNDVAMLARGARAEELESSGLVIRHYFQLKTSVDPVRVIRTLEPEDIYDLIFVVMKYSDFPSVLPILAENQSGNIVIVGNNTDARDMQDYFQKNGSIRKNVAFGFQVSAGRREPGRIVSVRAGVQMVIGALNGLIPFRAVLDQAFAKAKYKLVYHEDIDAWLKNHIIPILAINYGILIHNGQMKNIAGDDKLLRQMVAAMNEGFDVLEALGYPLVPAGQAKFIRSHPKLLRLFLKIYHLLPVSRMIDGSPLEIVALSRVFREWRNRTDVPTPNWDLLEERSVIQLPN</sequence>
<dbReference type="OrthoDB" id="9793586at2"/>
<accession>A0A369BJ42</accession>
<dbReference type="RefSeq" id="WP_114496966.1">
    <property type="nucleotide sequence ID" value="NZ_QPJW01000004.1"/>
</dbReference>
<dbReference type="Proteomes" id="UP000253090">
    <property type="component" value="Unassembled WGS sequence"/>
</dbReference>
<feature type="domain" description="Ketopantoate reductase N-terminal" evidence="1">
    <location>
        <begin position="3"/>
        <end position="154"/>
    </location>
</feature>
<protein>
    <submittedName>
        <fullName evidence="2">2-dehydropantoate 2-reductase</fullName>
    </submittedName>
</protein>
<organism evidence="2 3">
    <name type="scientific">Fontibacillus phaseoli</name>
    <dbReference type="NCBI Taxonomy" id="1416533"/>
    <lineage>
        <taxon>Bacteria</taxon>
        <taxon>Bacillati</taxon>
        <taxon>Bacillota</taxon>
        <taxon>Bacilli</taxon>
        <taxon>Bacillales</taxon>
        <taxon>Paenibacillaceae</taxon>
        <taxon>Fontibacillus</taxon>
    </lineage>
</organism>